<name>A0A4Y4DTE2_GLUUR</name>
<evidence type="ECO:0000256" key="1">
    <source>
        <dbReference type="ARBA" id="ARBA00022475"/>
    </source>
</evidence>
<organism evidence="7 8">
    <name type="scientific">Glutamicibacter uratoxydans</name>
    <name type="common">Arthrobacter uratoxydans</name>
    <dbReference type="NCBI Taxonomy" id="43667"/>
    <lineage>
        <taxon>Bacteria</taxon>
        <taxon>Bacillati</taxon>
        <taxon>Actinomycetota</taxon>
        <taxon>Actinomycetes</taxon>
        <taxon>Micrococcales</taxon>
        <taxon>Micrococcaceae</taxon>
        <taxon>Glutamicibacter</taxon>
    </lineage>
</organism>
<protein>
    <recommendedName>
        <fullName evidence="6">Lipopolysaccharide assembly protein A domain-containing protein</fullName>
    </recommendedName>
</protein>
<evidence type="ECO:0000256" key="5">
    <source>
        <dbReference type="SAM" id="Phobius"/>
    </source>
</evidence>
<gene>
    <name evidence="7" type="ORF">AUR04nite_34750</name>
</gene>
<sequence length="80" mass="8546">MVWAALIVGLVLLVLLIIFIAQNQATVTLEYFGWSGSVGLGLTMFISAVAGGLLVAVVAVARILQLRSILSAQRKKLNHQ</sequence>
<feature type="domain" description="Lipopolysaccharide assembly protein A" evidence="6">
    <location>
        <begin position="22"/>
        <end position="79"/>
    </location>
</feature>
<keyword evidence="2 5" id="KW-0812">Transmembrane</keyword>
<evidence type="ECO:0000256" key="4">
    <source>
        <dbReference type="ARBA" id="ARBA00023136"/>
    </source>
</evidence>
<accession>A0A4Y4DTE2</accession>
<evidence type="ECO:0000313" key="8">
    <source>
        <dbReference type="Proteomes" id="UP000316612"/>
    </source>
</evidence>
<evidence type="ECO:0000256" key="3">
    <source>
        <dbReference type="ARBA" id="ARBA00022989"/>
    </source>
</evidence>
<evidence type="ECO:0000313" key="7">
    <source>
        <dbReference type="EMBL" id="GED07943.1"/>
    </source>
</evidence>
<dbReference type="AlphaFoldDB" id="A0A4Y4DTE2"/>
<dbReference type="EMBL" id="BJNY01000035">
    <property type="protein sequence ID" value="GED07943.1"/>
    <property type="molecule type" value="Genomic_DNA"/>
</dbReference>
<keyword evidence="4 5" id="KW-0472">Membrane</keyword>
<dbReference type="InterPro" id="IPR010445">
    <property type="entry name" value="LapA_dom"/>
</dbReference>
<dbReference type="GO" id="GO:0005886">
    <property type="term" value="C:plasma membrane"/>
    <property type="evidence" value="ECO:0007669"/>
    <property type="project" value="InterPro"/>
</dbReference>
<keyword evidence="3 5" id="KW-1133">Transmembrane helix</keyword>
<keyword evidence="1" id="KW-1003">Cell membrane</keyword>
<reference evidence="7 8" key="1">
    <citation type="submission" date="2019-06" db="EMBL/GenBank/DDBJ databases">
        <title>Whole genome shotgun sequence of Glutamicibacter uratoxydans NBRC 15515.</title>
        <authorList>
            <person name="Hosoyama A."/>
            <person name="Uohara A."/>
            <person name="Ohji S."/>
            <person name="Ichikawa N."/>
        </authorList>
    </citation>
    <scope>NUCLEOTIDE SEQUENCE [LARGE SCALE GENOMIC DNA]</scope>
    <source>
        <strain evidence="7 8">NBRC 15515</strain>
    </source>
</reference>
<dbReference type="Pfam" id="PF06305">
    <property type="entry name" value="LapA_dom"/>
    <property type="match status" value="1"/>
</dbReference>
<keyword evidence="8" id="KW-1185">Reference proteome</keyword>
<feature type="transmembrane region" description="Helical" evidence="5">
    <location>
        <begin position="39"/>
        <end position="64"/>
    </location>
</feature>
<evidence type="ECO:0000259" key="6">
    <source>
        <dbReference type="Pfam" id="PF06305"/>
    </source>
</evidence>
<dbReference type="Proteomes" id="UP000316612">
    <property type="component" value="Unassembled WGS sequence"/>
</dbReference>
<proteinExistence type="predicted"/>
<comment type="caution">
    <text evidence="7">The sequence shown here is derived from an EMBL/GenBank/DDBJ whole genome shotgun (WGS) entry which is preliminary data.</text>
</comment>
<evidence type="ECO:0000256" key="2">
    <source>
        <dbReference type="ARBA" id="ARBA00022692"/>
    </source>
</evidence>